<keyword evidence="2 5" id="KW-0689">Ribosomal protein</keyword>
<dbReference type="KEGG" id="bchi:OY14_03515"/>
<keyword evidence="7" id="KW-1185">Reference proteome</keyword>
<dbReference type="STRING" id="1245910.OY14_03515"/>
<dbReference type="GO" id="GO:0006412">
    <property type="term" value="P:translation"/>
    <property type="evidence" value="ECO:0007669"/>
    <property type="project" value="UniProtKB-UniRule"/>
</dbReference>
<dbReference type="EMBL" id="CP009910">
    <property type="protein sequence ID" value="AJA90489.1"/>
    <property type="molecule type" value="Genomic_DNA"/>
</dbReference>
<evidence type="ECO:0000256" key="1">
    <source>
        <dbReference type="ARBA" id="ARBA00008560"/>
    </source>
</evidence>
<dbReference type="Proteomes" id="UP000030940">
    <property type="component" value="Chromosome"/>
</dbReference>
<dbReference type="SUPFAM" id="SSF57829">
    <property type="entry name" value="Zn-binding ribosomal proteins"/>
    <property type="match status" value="1"/>
</dbReference>
<dbReference type="GO" id="GO:0003735">
    <property type="term" value="F:structural constituent of ribosome"/>
    <property type="evidence" value="ECO:0007669"/>
    <property type="project" value="InterPro"/>
</dbReference>
<dbReference type="GO" id="GO:0015934">
    <property type="term" value="C:large ribosomal subunit"/>
    <property type="evidence" value="ECO:0007669"/>
    <property type="project" value="InterPro"/>
</dbReference>
<evidence type="ECO:0000313" key="7">
    <source>
        <dbReference type="Proteomes" id="UP000030940"/>
    </source>
</evidence>
<accession>A0A0A7UW84</accession>
<organism evidence="6 7">
    <name type="scientific">Borreliella chilensis</name>
    <dbReference type="NCBI Taxonomy" id="1245910"/>
    <lineage>
        <taxon>Bacteria</taxon>
        <taxon>Pseudomonadati</taxon>
        <taxon>Spirochaetota</taxon>
        <taxon>Spirochaetia</taxon>
        <taxon>Spirochaetales</taxon>
        <taxon>Borreliaceae</taxon>
        <taxon>Borreliella</taxon>
    </lineage>
</organism>
<name>A0A0A7UW84_9SPIR</name>
<dbReference type="HOGENOM" id="CLU_129084_1_0_12"/>
<reference evidence="6 7" key="1">
    <citation type="journal article" date="2015" name="Genome Announc.">
        <title>Genome Sequence of Borrelia chilensis VA1, a South American Member of the Lyme Borreliosis Group.</title>
        <authorList>
            <person name="Huang W."/>
            <person name="Ojaimi C."/>
            <person name="Fallon J.T."/>
            <person name="Travisany D."/>
            <person name="Maass A."/>
            <person name="Ivanova L."/>
            <person name="Tomova A."/>
            <person name="Gonzalez-Acuna D."/>
            <person name="Godfrey H.P."/>
            <person name="Cabello F.C."/>
        </authorList>
    </citation>
    <scope>NUCLEOTIDE SEQUENCE [LARGE SCALE GENOMIC DNA]</scope>
    <source>
        <strain evidence="6 7">VA1</strain>
    </source>
</reference>
<dbReference type="PANTHER" id="PTHR35534:SF1">
    <property type="entry name" value="LARGE RIBOSOMAL SUBUNIT PROTEIN BL32"/>
    <property type="match status" value="1"/>
</dbReference>
<dbReference type="InterPro" id="IPR002677">
    <property type="entry name" value="Ribosomal_bL32"/>
</dbReference>
<dbReference type="AlphaFoldDB" id="A0A0A7UW84"/>
<evidence type="ECO:0000256" key="5">
    <source>
        <dbReference type="HAMAP-Rule" id="MF_00340"/>
    </source>
</evidence>
<comment type="similarity">
    <text evidence="1 5">Belongs to the bacterial ribosomal protein bL32 family.</text>
</comment>
<proteinExistence type="inferred from homology"/>
<gene>
    <name evidence="5" type="primary">rpmF</name>
    <name evidence="6" type="ORF">OY14_03515</name>
</gene>
<evidence type="ECO:0000256" key="2">
    <source>
        <dbReference type="ARBA" id="ARBA00022980"/>
    </source>
</evidence>
<dbReference type="InterPro" id="IPR011332">
    <property type="entry name" value="Ribosomal_zn-bd"/>
</dbReference>
<dbReference type="HAMAP" id="MF_00340">
    <property type="entry name" value="Ribosomal_bL32"/>
    <property type="match status" value="1"/>
</dbReference>
<keyword evidence="3 5" id="KW-0687">Ribonucleoprotein</keyword>
<evidence type="ECO:0000313" key="6">
    <source>
        <dbReference type="EMBL" id="AJA90489.1"/>
    </source>
</evidence>
<dbReference type="InterPro" id="IPR044957">
    <property type="entry name" value="Ribosomal_bL32_bact"/>
</dbReference>
<evidence type="ECO:0000256" key="3">
    <source>
        <dbReference type="ARBA" id="ARBA00023274"/>
    </source>
</evidence>
<sequence>MAVPKFKPSKSRSRTRRSINMRKKIPQFQECSNCGTLGVRHRICLKCGYYRNNQYLEIGL</sequence>
<dbReference type="NCBIfam" id="TIGR01031">
    <property type="entry name" value="rpmF_bact"/>
    <property type="match status" value="1"/>
</dbReference>
<dbReference type="PANTHER" id="PTHR35534">
    <property type="entry name" value="50S RIBOSOMAL PROTEIN L32"/>
    <property type="match status" value="1"/>
</dbReference>
<evidence type="ECO:0000256" key="4">
    <source>
        <dbReference type="ARBA" id="ARBA00035178"/>
    </source>
</evidence>
<dbReference type="Pfam" id="PF01783">
    <property type="entry name" value="Ribosomal_L32p"/>
    <property type="match status" value="1"/>
</dbReference>
<protein>
    <recommendedName>
        <fullName evidence="4 5">Large ribosomal subunit protein bL32</fullName>
    </recommendedName>
</protein>